<dbReference type="Pfam" id="PF00139">
    <property type="entry name" value="Lectin_legB"/>
    <property type="match status" value="2"/>
</dbReference>
<dbReference type="InterPro" id="IPR008271">
    <property type="entry name" value="Ser/Thr_kinase_AS"/>
</dbReference>
<dbReference type="InterPro" id="IPR000719">
    <property type="entry name" value="Prot_kinase_dom"/>
</dbReference>
<feature type="domain" description="Protein kinase" evidence="12">
    <location>
        <begin position="226"/>
        <end position="419"/>
    </location>
</feature>
<evidence type="ECO:0000259" key="12">
    <source>
        <dbReference type="PROSITE" id="PS50011"/>
    </source>
</evidence>
<keyword evidence="14" id="KW-1185">Reference proteome</keyword>
<dbReference type="OMA" id="HEDWEIP"/>
<keyword evidence="8" id="KW-0067">ATP-binding</keyword>
<dbReference type="PROSITE" id="PS50011">
    <property type="entry name" value="PROTEIN_KINASE_DOM"/>
    <property type="match status" value="1"/>
</dbReference>
<dbReference type="SUPFAM" id="SSF56112">
    <property type="entry name" value="Protein kinase-like (PK-like)"/>
    <property type="match status" value="1"/>
</dbReference>
<gene>
    <name evidence="13" type="ORF">AMTR_s00016p00057780</name>
</gene>
<name>W1PG91_AMBTC</name>
<dbReference type="HOGENOM" id="CLU_656130_0_0_1"/>
<dbReference type="GO" id="GO:0002229">
    <property type="term" value="P:defense response to oomycetes"/>
    <property type="evidence" value="ECO:0000318"/>
    <property type="project" value="GO_Central"/>
</dbReference>
<dbReference type="GO" id="GO:0005886">
    <property type="term" value="C:plasma membrane"/>
    <property type="evidence" value="ECO:0000318"/>
    <property type="project" value="GO_Central"/>
</dbReference>
<dbReference type="Proteomes" id="UP000017836">
    <property type="component" value="Unassembled WGS sequence"/>
</dbReference>
<evidence type="ECO:0000256" key="7">
    <source>
        <dbReference type="ARBA" id="ARBA00022741"/>
    </source>
</evidence>
<dbReference type="PANTHER" id="PTHR27007">
    <property type="match status" value="1"/>
</dbReference>
<evidence type="ECO:0000256" key="1">
    <source>
        <dbReference type="ARBA" id="ARBA00004479"/>
    </source>
</evidence>
<accession>W1PG91</accession>
<comment type="similarity">
    <text evidence="3">In the C-terminal section; belongs to the protein kinase superfamily. Ser/Thr protein kinase family.</text>
</comment>
<dbReference type="CDD" id="cd06899">
    <property type="entry name" value="lectin_legume_LecRK_Arcelin_ConA"/>
    <property type="match status" value="1"/>
</dbReference>
<dbReference type="InterPro" id="IPR001220">
    <property type="entry name" value="Legume_lectin_dom"/>
</dbReference>
<evidence type="ECO:0000313" key="14">
    <source>
        <dbReference type="Proteomes" id="UP000017836"/>
    </source>
</evidence>
<proteinExistence type="inferred from homology"/>
<dbReference type="GO" id="GO:0004675">
    <property type="term" value="F:transmembrane receptor protein serine/threonine kinase activity"/>
    <property type="evidence" value="ECO:0000318"/>
    <property type="project" value="GO_Central"/>
</dbReference>
<dbReference type="GO" id="GO:0042742">
    <property type="term" value="P:defense response to bacterium"/>
    <property type="evidence" value="ECO:0000318"/>
    <property type="project" value="GO_Central"/>
</dbReference>
<comment type="similarity">
    <text evidence="2">In the N-terminal section; belongs to the leguminous lectin family.</text>
</comment>
<evidence type="ECO:0000256" key="11">
    <source>
        <dbReference type="SAM" id="SignalP"/>
    </source>
</evidence>
<keyword evidence="5 11" id="KW-0732">Signal</keyword>
<evidence type="ECO:0000256" key="4">
    <source>
        <dbReference type="ARBA" id="ARBA00022692"/>
    </source>
</evidence>
<dbReference type="Pfam" id="PF00069">
    <property type="entry name" value="Pkinase"/>
    <property type="match status" value="1"/>
</dbReference>
<dbReference type="AlphaFoldDB" id="W1PG91"/>
<dbReference type="Gramene" id="ERN06110">
    <property type="protein sequence ID" value="ERN06110"/>
    <property type="gene ID" value="AMTR_s00016p00057780"/>
</dbReference>
<dbReference type="InterPro" id="IPR050528">
    <property type="entry name" value="L-type_Lectin-RKs"/>
</dbReference>
<dbReference type="Gene3D" id="3.30.200.20">
    <property type="entry name" value="Phosphorylase Kinase, domain 1"/>
    <property type="match status" value="1"/>
</dbReference>
<dbReference type="PROSITE" id="PS00108">
    <property type="entry name" value="PROTEIN_KINASE_ST"/>
    <property type="match status" value="1"/>
</dbReference>
<evidence type="ECO:0000313" key="13">
    <source>
        <dbReference type="EMBL" id="ERN06110.1"/>
    </source>
</evidence>
<dbReference type="Gene3D" id="2.60.120.200">
    <property type="match status" value="2"/>
</dbReference>
<dbReference type="InterPro" id="IPR011009">
    <property type="entry name" value="Kinase-like_dom_sf"/>
</dbReference>
<evidence type="ECO:0000256" key="3">
    <source>
        <dbReference type="ARBA" id="ARBA00010217"/>
    </source>
</evidence>
<evidence type="ECO:0000256" key="10">
    <source>
        <dbReference type="ARBA" id="ARBA00023136"/>
    </source>
</evidence>
<evidence type="ECO:0000256" key="9">
    <source>
        <dbReference type="ARBA" id="ARBA00022989"/>
    </source>
</evidence>
<feature type="signal peptide" evidence="11">
    <location>
        <begin position="1"/>
        <end position="21"/>
    </location>
</feature>
<organism evidence="13 14">
    <name type="scientific">Amborella trichopoda</name>
    <dbReference type="NCBI Taxonomy" id="13333"/>
    <lineage>
        <taxon>Eukaryota</taxon>
        <taxon>Viridiplantae</taxon>
        <taxon>Streptophyta</taxon>
        <taxon>Embryophyta</taxon>
        <taxon>Tracheophyta</taxon>
        <taxon>Spermatophyta</taxon>
        <taxon>Magnoliopsida</taxon>
        <taxon>Amborellales</taxon>
        <taxon>Amborellaceae</taxon>
        <taxon>Amborella</taxon>
    </lineage>
</organism>
<dbReference type="GO" id="GO:0030246">
    <property type="term" value="F:carbohydrate binding"/>
    <property type="evidence" value="ECO:0007669"/>
    <property type="project" value="UniProtKB-KW"/>
</dbReference>
<feature type="chain" id="PRO_5004807443" description="Protein kinase domain-containing protein" evidence="11">
    <location>
        <begin position="22"/>
        <end position="419"/>
    </location>
</feature>
<evidence type="ECO:0000256" key="8">
    <source>
        <dbReference type="ARBA" id="ARBA00022840"/>
    </source>
</evidence>
<keyword evidence="9" id="KW-1133">Transmembrane helix</keyword>
<keyword evidence="10" id="KW-0472">Membrane</keyword>
<dbReference type="InterPro" id="IPR013320">
    <property type="entry name" value="ConA-like_dom_sf"/>
</dbReference>
<dbReference type="EMBL" id="KI393908">
    <property type="protein sequence ID" value="ERN06110.1"/>
    <property type="molecule type" value="Genomic_DNA"/>
</dbReference>
<protein>
    <recommendedName>
        <fullName evidence="12">Protein kinase domain-containing protein</fullName>
    </recommendedName>
</protein>
<dbReference type="Gene3D" id="1.10.510.10">
    <property type="entry name" value="Transferase(Phosphotransferase) domain 1"/>
    <property type="match status" value="1"/>
</dbReference>
<evidence type="ECO:0000256" key="6">
    <source>
        <dbReference type="ARBA" id="ARBA00022734"/>
    </source>
</evidence>
<evidence type="ECO:0000256" key="5">
    <source>
        <dbReference type="ARBA" id="ARBA00022729"/>
    </source>
</evidence>
<keyword evidence="4" id="KW-0812">Transmembrane</keyword>
<reference evidence="14" key="1">
    <citation type="journal article" date="2013" name="Science">
        <title>The Amborella genome and the evolution of flowering plants.</title>
        <authorList>
            <consortium name="Amborella Genome Project"/>
        </authorList>
    </citation>
    <scope>NUCLEOTIDE SEQUENCE [LARGE SCALE GENOMIC DNA]</scope>
</reference>
<keyword evidence="7" id="KW-0547">Nucleotide-binding</keyword>
<dbReference type="SUPFAM" id="SSF49899">
    <property type="entry name" value="Concanavalin A-like lectins/glucanases"/>
    <property type="match status" value="1"/>
</dbReference>
<comment type="subcellular location">
    <subcellularLocation>
        <location evidence="1">Membrane</location>
        <topology evidence="1">Single-pass type I membrane protein</topology>
    </subcellularLocation>
</comment>
<dbReference type="GO" id="GO:0005524">
    <property type="term" value="F:ATP binding"/>
    <property type="evidence" value="ECO:0007669"/>
    <property type="project" value="UniProtKB-KW"/>
</dbReference>
<keyword evidence="6" id="KW-0430">Lectin</keyword>
<evidence type="ECO:0000256" key="2">
    <source>
        <dbReference type="ARBA" id="ARBA00008536"/>
    </source>
</evidence>
<sequence length="419" mass="47320">MAQTLMVQSLVVWFCAGVVIAQRDWFLFNGFESANLSLNGASLVRGNGALQLTNSSLKLISHAFYQRPLSFSNDTSFITTFVFAIVPQGQDWDIDGNHLGIDINSLVSNASESAAYYSRDNQKHAIILDNAVLIQAWVGYRAREKHIDVTIAPFRVDKPHCPLISHTVDLLSVLLPSMYVGFSSATRKRGRAHYILGWSFRLNGEARPLDLSCLPSFPRPGAGSKHAETIHIGVLIQGSIPGHQRLQGPRGFRFRWLQGSKGVLPGGPEVAVKRVFHGSKRVVREFIAEVVSLGRLHHRNLVQLQGWCKRKDNLLLVCDYMPNESLDRLIFHGDDDEEHEKQQHRAVLGWKERYRVLQDVAAAQLYHHEEWEQVVVHRDVKASNVLLDFGARAHTHLQDNHRGRRVCIRCIDARCGRRS</sequence>